<dbReference type="InterPro" id="IPR050613">
    <property type="entry name" value="Sec_Metabolite_Reg"/>
</dbReference>
<comment type="subcellular location">
    <subcellularLocation>
        <location evidence="1">Nucleus</location>
    </subcellularLocation>
</comment>
<dbReference type="InterPro" id="IPR036864">
    <property type="entry name" value="Zn2-C6_fun-type_DNA-bd_sf"/>
</dbReference>
<dbReference type="RefSeq" id="XP_040665364.1">
    <property type="nucleotide sequence ID" value="XM_040816998.1"/>
</dbReference>
<dbReference type="GO" id="GO:0008270">
    <property type="term" value="F:zinc ion binding"/>
    <property type="evidence" value="ECO:0007669"/>
    <property type="project" value="InterPro"/>
</dbReference>
<dbReference type="SMART" id="SM00906">
    <property type="entry name" value="Fungal_trans"/>
    <property type="match status" value="1"/>
</dbReference>
<dbReference type="SMART" id="SM00066">
    <property type="entry name" value="GAL4"/>
    <property type="match status" value="1"/>
</dbReference>
<evidence type="ECO:0000313" key="10">
    <source>
        <dbReference type="Proteomes" id="UP000184073"/>
    </source>
</evidence>
<evidence type="ECO:0000256" key="3">
    <source>
        <dbReference type="ARBA" id="ARBA00023015"/>
    </source>
</evidence>
<evidence type="ECO:0000256" key="7">
    <source>
        <dbReference type="SAM" id="MobiDB-lite"/>
    </source>
</evidence>
<dbReference type="EMBL" id="KV878127">
    <property type="protein sequence ID" value="OJI99601.1"/>
    <property type="molecule type" value="Genomic_DNA"/>
</dbReference>
<dbReference type="OrthoDB" id="4456959at2759"/>
<feature type="compositionally biased region" description="Polar residues" evidence="7">
    <location>
        <begin position="669"/>
        <end position="679"/>
    </location>
</feature>
<proteinExistence type="predicted"/>
<evidence type="ECO:0000256" key="4">
    <source>
        <dbReference type="ARBA" id="ARBA00023125"/>
    </source>
</evidence>
<dbReference type="CDD" id="cd00067">
    <property type="entry name" value="GAL4"/>
    <property type="match status" value="1"/>
</dbReference>
<dbReference type="SUPFAM" id="SSF57701">
    <property type="entry name" value="Zn2/Cys6 DNA-binding domain"/>
    <property type="match status" value="1"/>
</dbReference>
<keyword evidence="4" id="KW-0238">DNA-binding</keyword>
<feature type="domain" description="Zn(2)-C6 fungal-type" evidence="8">
    <location>
        <begin position="17"/>
        <end position="47"/>
    </location>
</feature>
<dbReference type="VEuPathDB" id="FungiDB:ASPVEDRAFT_81201"/>
<organism evidence="9 10">
    <name type="scientific">Aspergillus versicolor CBS 583.65</name>
    <dbReference type="NCBI Taxonomy" id="1036611"/>
    <lineage>
        <taxon>Eukaryota</taxon>
        <taxon>Fungi</taxon>
        <taxon>Dikarya</taxon>
        <taxon>Ascomycota</taxon>
        <taxon>Pezizomycotina</taxon>
        <taxon>Eurotiomycetes</taxon>
        <taxon>Eurotiomycetidae</taxon>
        <taxon>Eurotiales</taxon>
        <taxon>Aspergillaceae</taxon>
        <taxon>Aspergillus</taxon>
        <taxon>Aspergillus subgen. Nidulantes</taxon>
    </lineage>
</organism>
<evidence type="ECO:0000256" key="2">
    <source>
        <dbReference type="ARBA" id="ARBA00022723"/>
    </source>
</evidence>
<dbReference type="InterPro" id="IPR001138">
    <property type="entry name" value="Zn2Cys6_DnaBD"/>
</dbReference>
<dbReference type="PANTHER" id="PTHR31001">
    <property type="entry name" value="UNCHARACTERIZED TRANSCRIPTIONAL REGULATORY PROTEIN"/>
    <property type="match status" value="1"/>
</dbReference>
<name>A0A1L9PDN8_ASPVE</name>
<keyword evidence="6" id="KW-0539">Nucleus</keyword>
<evidence type="ECO:0000256" key="6">
    <source>
        <dbReference type="ARBA" id="ARBA00023242"/>
    </source>
</evidence>
<dbReference type="Gene3D" id="4.10.240.10">
    <property type="entry name" value="Zn(2)-C6 fungal-type DNA-binding domain"/>
    <property type="match status" value="1"/>
</dbReference>
<dbReference type="GO" id="GO:0003677">
    <property type="term" value="F:DNA binding"/>
    <property type="evidence" value="ECO:0007669"/>
    <property type="project" value="UniProtKB-KW"/>
</dbReference>
<accession>A0A1L9PDN8</accession>
<dbReference type="Proteomes" id="UP000184073">
    <property type="component" value="Unassembled WGS sequence"/>
</dbReference>
<evidence type="ECO:0000256" key="1">
    <source>
        <dbReference type="ARBA" id="ARBA00004123"/>
    </source>
</evidence>
<keyword evidence="2" id="KW-0479">Metal-binding</keyword>
<evidence type="ECO:0000259" key="8">
    <source>
        <dbReference type="PROSITE" id="PS50048"/>
    </source>
</evidence>
<reference evidence="10" key="1">
    <citation type="journal article" date="2017" name="Genome Biol.">
        <title>Comparative genomics reveals high biological diversity and specific adaptations in the industrially and medically important fungal genus Aspergillus.</title>
        <authorList>
            <person name="de Vries R.P."/>
            <person name="Riley R."/>
            <person name="Wiebenga A."/>
            <person name="Aguilar-Osorio G."/>
            <person name="Amillis S."/>
            <person name="Uchima C.A."/>
            <person name="Anderluh G."/>
            <person name="Asadollahi M."/>
            <person name="Askin M."/>
            <person name="Barry K."/>
            <person name="Battaglia E."/>
            <person name="Bayram O."/>
            <person name="Benocci T."/>
            <person name="Braus-Stromeyer S.A."/>
            <person name="Caldana C."/>
            <person name="Canovas D."/>
            <person name="Cerqueira G.C."/>
            <person name="Chen F."/>
            <person name="Chen W."/>
            <person name="Choi C."/>
            <person name="Clum A."/>
            <person name="Dos Santos R.A."/>
            <person name="Damasio A.R."/>
            <person name="Diallinas G."/>
            <person name="Emri T."/>
            <person name="Fekete E."/>
            <person name="Flipphi M."/>
            <person name="Freyberg S."/>
            <person name="Gallo A."/>
            <person name="Gournas C."/>
            <person name="Habgood R."/>
            <person name="Hainaut M."/>
            <person name="Harispe M.L."/>
            <person name="Henrissat B."/>
            <person name="Hilden K.S."/>
            <person name="Hope R."/>
            <person name="Hossain A."/>
            <person name="Karabika E."/>
            <person name="Karaffa L."/>
            <person name="Karanyi Z."/>
            <person name="Krasevec N."/>
            <person name="Kuo A."/>
            <person name="Kusch H."/>
            <person name="LaButti K."/>
            <person name="Lagendijk E.L."/>
            <person name="Lapidus A."/>
            <person name="Levasseur A."/>
            <person name="Lindquist E."/>
            <person name="Lipzen A."/>
            <person name="Logrieco A.F."/>
            <person name="MacCabe A."/>
            <person name="Maekelae M.R."/>
            <person name="Malavazi I."/>
            <person name="Melin P."/>
            <person name="Meyer V."/>
            <person name="Mielnichuk N."/>
            <person name="Miskei M."/>
            <person name="Molnar A.P."/>
            <person name="Mule G."/>
            <person name="Ngan C.Y."/>
            <person name="Orejas M."/>
            <person name="Orosz E."/>
            <person name="Ouedraogo J.P."/>
            <person name="Overkamp K.M."/>
            <person name="Park H.-S."/>
            <person name="Perrone G."/>
            <person name="Piumi F."/>
            <person name="Punt P.J."/>
            <person name="Ram A.F."/>
            <person name="Ramon A."/>
            <person name="Rauscher S."/>
            <person name="Record E."/>
            <person name="Riano-Pachon D.M."/>
            <person name="Robert V."/>
            <person name="Roehrig J."/>
            <person name="Ruller R."/>
            <person name="Salamov A."/>
            <person name="Salih N.S."/>
            <person name="Samson R.A."/>
            <person name="Sandor E."/>
            <person name="Sanguinetti M."/>
            <person name="Schuetze T."/>
            <person name="Sepcic K."/>
            <person name="Shelest E."/>
            <person name="Sherlock G."/>
            <person name="Sophianopoulou V."/>
            <person name="Squina F.M."/>
            <person name="Sun H."/>
            <person name="Susca A."/>
            <person name="Todd R.B."/>
            <person name="Tsang A."/>
            <person name="Unkles S.E."/>
            <person name="van de Wiele N."/>
            <person name="van Rossen-Uffink D."/>
            <person name="Oliveira J.V."/>
            <person name="Vesth T.C."/>
            <person name="Visser J."/>
            <person name="Yu J.-H."/>
            <person name="Zhou M."/>
            <person name="Andersen M.R."/>
            <person name="Archer D.B."/>
            <person name="Baker S.E."/>
            <person name="Benoit I."/>
            <person name="Brakhage A.A."/>
            <person name="Braus G.H."/>
            <person name="Fischer R."/>
            <person name="Frisvad J.C."/>
            <person name="Goldman G.H."/>
            <person name="Houbraken J."/>
            <person name="Oakley B."/>
            <person name="Pocsi I."/>
            <person name="Scazzocchio C."/>
            <person name="Seiboth B."/>
            <person name="vanKuyk P.A."/>
            <person name="Wortman J."/>
            <person name="Dyer P.S."/>
            <person name="Grigoriev I.V."/>
        </authorList>
    </citation>
    <scope>NUCLEOTIDE SEQUENCE [LARGE SCALE GENOMIC DNA]</scope>
    <source>
        <strain evidence="10">CBS 583.65</strain>
    </source>
</reference>
<evidence type="ECO:0000313" key="9">
    <source>
        <dbReference type="EMBL" id="OJI99601.1"/>
    </source>
</evidence>
<dbReference type="GO" id="GO:0006351">
    <property type="term" value="P:DNA-templated transcription"/>
    <property type="evidence" value="ECO:0007669"/>
    <property type="project" value="InterPro"/>
</dbReference>
<sequence>MPPFEACQIKRPRISLSCLVCRRRKVRCGREHPECANCVRIEEKCAYQPTDPNDSAVQAVPVFTEASDRNGNGPGTVNKELTWSHWIPEGADDGIGTLNCERADAAVEKASQPVTSCQPVVPPLDTSKAATYGVGNTVPGVVLCTDYLSLRRGGRRRYVGQAFWGSVAGKENESDNFFDNNQNSNPDLPPSHISAVALFALLRSLPTRTASDALLEIFFYAVWPIAPIVHASTLRADYDQFWEWCANNKTALAPSKLSDDPTFFCLLFAVLYCGASAAPEACWTSGALQGLPKETTVSQLREAYDTSLSLCQHLEHPTMNSLVSMLLTSPFTPGAHEPMRNVLSVGTIVRLAQLMGLHREGNIGSALGAEERVIRRRVWWYIVRLDVHASISSGLPTCIGSEALGQVNMISDAGEDEDNEAAGHSIASMFSIGCAQAGCLQSRIAACLQSGSNMTEYNLRAHFIAARKVQEMIESLISRVPAQGIPEQGFIPSRLANASPRTHPSLFKDDSPGLPTVFGAWARVMLTIQKIDVAILLQKPLLPPPDSANSRSCKSWSSIAQLCVSYLRVLLLLYQTPAFEPYMWYLRGYHGPLQCVYLTITYLDSFPGSNEVPLARYFVDEAIGHLVSYYQASRYSPGVDTDSQTSSPKVQTPLAIQVLVELHSRLDLTTGSVPSSRNPEATAPRKVPPAPKNPPYLDTDLLAVVAEPEPWSSSLIV</sequence>
<dbReference type="PROSITE" id="PS00463">
    <property type="entry name" value="ZN2_CY6_FUNGAL_1"/>
    <property type="match status" value="1"/>
</dbReference>
<dbReference type="Pfam" id="PF00172">
    <property type="entry name" value="Zn_clus"/>
    <property type="match status" value="1"/>
</dbReference>
<dbReference type="Pfam" id="PF04082">
    <property type="entry name" value="Fungal_trans"/>
    <property type="match status" value="1"/>
</dbReference>
<keyword evidence="3" id="KW-0805">Transcription regulation</keyword>
<dbReference type="GO" id="GO:0000981">
    <property type="term" value="F:DNA-binding transcription factor activity, RNA polymerase II-specific"/>
    <property type="evidence" value="ECO:0007669"/>
    <property type="project" value="InterPro"/>
</dbReference>
<dbReference type="STRING" id="1036611.A0A1L9PDN8"/>
<dbReference type="CDD" id="cd12148">
    <property type="entry name" value="fungal_TF_MHR"/>
    <property type="match status" value="1"/>
</dbReference>
<dbReference type="AlphaFoldDB" id="A0A1L9PDN8"/>
<dbReference type="PROSITE" id="PS50048">
    <property type="entry name" value="ZN2_CY6_FUNGAL_2"/>
    <property type="match status" value="1"/>
</dbReference>
<gene>
    <name evidence="9" type="ORF">ASPVEDRAFT_81201</name>
</gene>
<dbReference type="InterPro" id="IPR007219">
    <property type="entry name" value="XnlR_reg_dom"/>
</dbReference>
<protein>
    <recommendedName>
        <fullName evidence="8">Zn(2)-C6 fungal-type domain-containing protein</fullName>
    </recommendedName>
</protein>
<keyword evidence="5" id="KW-0804">Transcription</keyword>
<dbReference type="GO" id="GO:0005634">
    <property type="term" value="C:nucleus"/>
    <property type="evidence" value="ECO:0007669"/>
    <property type="project" value="UniProtKB-SubCell"/>
</dbReference>
<dbReference type="GeneID" id="63732509"/>
<keyword evidence="10" id="KW-1185">Reference proteome</keyword>
<dbReference type="PANTHER" id="PTHR31001:SF40">
    <property type="entry name" value="ZN(II)2CYS6 TRANSCRIPTION FACTOR (EUROFUNG)"/>
    <property type="match status" value="1"/>
</dbReference>
<feature type="region of interest" description="Disordered" evidence="7">
    <location>
        <begin position="669"/>
        <end position="693"/>
    </location>
</feature>
<evidence type="ECO:0000256" key="5">
    <source>
        <dbReference type="ARBA" id="ARBA00023163"/>
    </source>
</evidence>